<dbReference type="AlphaFoldDB" id="A0A399FDD2"/>
<organism evidence="10 11">
    <name type="scientific">Meiothermus granaticius NBRC 107808</name>
    <dbReference type="NCBI Taxonomy" id="1227551"/>
    <lineage>
        <taxon>Bacteria</taxon>
        <taxon>Thermotogati</taxon>
        <taxon>Deinococcota</taxon>
        <taxon>Deinococci</taxon>
        <taxon>Thermales</taxon>
        <taxon>Thermaceae</taxon>
        <taxon>Meiothermus</taxon>
    </lineage>
</organism>
<dbReference type="GO" id="GO:0032993">
    <property type="term" value="C:protein-DNA complex"/>
    <property type="evidence" value="ECO:0007669"/>
    <property type="project" value="TreeGrafter"/>
</dbReference>
<dbReference type="Proteomes" id="UP000266178">
    <property type="component" value="Unassembled WGS sequence"/>
</dbReference>
<dbReference type="CDD" id="cd17574">
    <property type="entry name" value="REC_OmpR"/>
    <property type="match status" value="1"/>
</dbReference>
<dbReference type="RefSeq" id="WP_119355891.1">
    <property type="nucleotide sequence ID" value="NZ_BJXM01000002.1"/>
</dbReference>
<dbReference type="Gene3D" id="6.10.250.690">
    <property type="match status" value="1"/>
</dbReference>
<accession>A0A399FDD2</accession>
<evidence type="ECO:0000313" key="10">
    <source>
        <dbReference type="EMBL" id="RIH93785.1"/>
    </source>
</evidence>
<keyword evidence="11" id="KW-1185">Reference proteome</keyword>
<dbReference type="InterPro" id="IPR001867">
    <property type="entry name" value="OmpR/PhoB-type_DNA-bd"/>
</dbReference>
<feature type="DNA-binding region" description="OmpR/PhoB-type" evidence="7">
    <location>
        <begin position="127"/>
        <end position="227"/>
    </location>
</feature>
<dbReference type="SUPFAM" id="SSF52172">
    <property type="entry name" value="CheY-like"/>
    <property type="match status" value="1"/>
</dbReference>
<dbReference type="InterPro" id="IPR001789">
    <property type="entry name" value="Sig_transdc_resp-reg_receiver"/>
</dbReference>
<dbReference type="PANTHER" id="PTHR48111">
    <property type="entry name" value="REGULATOR OF RPOS"/>
    <property type="match status" value="1"/>
</dbReference>
<reference evidence="10 11" key="1">
    <citation type="submission" date="2018-08" db="EMBL/GenBank/DDBJ databases">
        <title>Meiothermus granaticius genome AF-68 sequencing project.</title>
        <authorList>
            <person name="Da Costa M.S."/>
            <person name="Albuquerque L."/>
            <person name="Raposo P."/>
            <person name="Froufe H.J.C."/>
            <person name="Barroso C.S."/>
            <person name="Egas C."/>
        </authorList>
    </citation>
    <scope>NUCLEOTIDE SEQUENCE [LARGE SCALE GENOMIC DNA]</scope>
    <source>
        <strain evidence="10 11">AF-68</strain>
    </source>
</reference>
<keyword evidence="3" id="KW-0805">Transcription regulation</keyword>
<dbReference type="GO" id="GO:0005829">
    <property type="term" value="C:cytosol"/>
    <property type="evidence" value="ECO:0007669"/>
    <property type="project" value="TreeGrafter"/>
</dbReference>
<evidence type="ECO:0000259" key="9">
    <source>
        <dbReference type="PROSITE" id="PS51755"/>
    </source>
</evidence>
<dbReference type="SMART" id="SM00448">
    <property type="entry name" value="REC"/>
    <property type="match status" value="1"/>
</dbReference>
<keyword evidence="4 7" id="KW-0238">DNA-binding</keyword>
<dbReference type="SUPFAM" id="SSF46894">
    <property type="entry name" value="C-terminal effector domain of the bipartite response regulators"/>
    <property type="match status" value="1"/>
</dbReference>
<dbReference type="Gene3D" id="3.40.50.2300">
    <property type="match status" value="1"/>
</dbReference>
<dbReference type="PROSITE" id="PS51755">
    <property type="entry name" value="OMPR_PHOB"/>
    <property type="match status" value="1"/>
</dbReference>
<evidence type="ECO:0000256" key="4">
    <source>
        <dbReference type="ARBA" id="ARBA00023125"/>
    </source>
</evidence>
<protein>
    <submittedName>
        <fullName evidence="10">Transcriptional regulatory protein WalR</fullName>
    </submittedName>
</protein>
<dbReference type="SMART" id="SM00862">
    <property type="entry name" value="Trans_reg_C"/>
    <property type="match status" value="1"/>
</dbReference>
<dbReference type="EMBL" id="QWLB01000003">
    <property type="protein sequence ID" value="RIH93785.1"/>
    <property type="molecule type" value="Genomic_DNA"/>
</dbReference>
<keyword evidence="1 6" id="KW-0597">Phosphoprotein</keyword>
<dbReference type="InterPro" id="IPR011006">
    <property type="entry name" value="CheY-like_superfamily"/>
</dbReference>
<name>A0A399FDD2_9DEIN</name>
<evidence type="ECO:0000256" key="3">
    <source>
        <dbReference type="ARBA" id="ARBA00023015"/>
    </source>
</evidence>
<evidence type="ECO:0000313" key="11">
    <source>
        <dbReference type="Proteomes" id="UP000266178"/>
    </source>
</evidence>
<proteinExistence type="predicted"/>
<keyword evidence="5" id="KW-0804">Transcription</keyword>
<comment type="caution">
    <text evidence="10">The sequence shown here is derived from an EMBL/GenBank/DDBJ whole genome shotgun (WGS) entry which is preliminary data.</text>
</comment>
<dbReference type="PANTHER" id="PTHR48111:SF21">
    <property type="entry name" value="DNA-BINDING DUAL MASTER TRANSCRIPTIONAL REGULATOR RPAA"/>
    <property type="match status" value="1"/>
</dbReference>
<feature type="modified residue" description="4-aspartylphosphate" evidence="6">
    <location>
        <position position="53"/>
    </location>
</feature>
<evidence type="ECO:0000256" key="2">
    <source>
        <dbReference type="ARBA" id="ARBA00023012"/>
    </source>
</evidence>
<feature type="domain" description="Response regulatory" evidence="8">
    <location>
        <begin position="4"/>
        <end position="118"/>
    </location>
</feature>
<dbReference type="InterPro" id="IPR036388">
    <property type="entry name" value="WH-like_DNA-bd_sf"/>
</dbReference>
<dbReference type="InterPro" id="IPR039420">
    <property type="entry name" value="WalR-like"/>
</dbReference>
<evidence type="ECO:0000256" key="7">
    <source>
        <dbReference type="PROSITE-ProRule" id="PRU01091"/>
    </source>
</evidence>
<evidence type="ECO:0000256" key="6">
    <source>
        <dbReference type="PROSITE-ProRule" id="PRU00169"/>
    </source>
</evidence>
<dbReference type="GO" id="GO:0000156">
    <property type="term" value="F:phosphorelay response regulator activity"/>
    <property type="evidence" value="ECO:0007669"/>
    <property type="project" value="TreeGrafter"/>
</dbReference>
<dbReference type="GO" id="GO:0006355">
    <property type="term" value="P:regulation of DNA-templated transcription"/>
    <property type="evidence" value="ECO:0007669"/>
    <property type="project" value="InterPro"/>
</dbReference>
<evidence type="ECO:0000256" key="5">
    <source>
        <dbReference type="ARBA" id="ARBA00023163"/>
    </source>
</evidence>
<dbReference type="InterPro" id="IPR016032">
    <property type="entry name" value="Sig_transdc_resp-reg_C-effctor"/>
</dbReference>
<evidence type="ECO:0000256" key="1">
    <source>
        <dbReference type="ARBA" id="ARBA00022553"/>
    </source>
</evidence>
<dbReference type="OrthoDB" id="9790442at2"/>
<gene>
    <name evidence="10" type="primary">walR_1</name>
    <name evidence="10" type="ORF">Mgrana_00368</name>
</gene>
<sequence>MKGQVLIVEDEPAMAQVLADNLESEGLRVVVATDGEAAQTLWRALEPELVVLDVMLPKLSGLEVCRRMRAAGFSAPVLFLSAKGAPEERTEGLRVGGDDYMGKPFHLPEFLARVENLLRRREEHRTVSEYRFGGYRVDFHTWTAHLQGGRRELLSERELAIFRLLAERAGEVVSRDEILDRVWGQEVFPSSRTIDNFVLRLRRLFEPDPSSPIYFHTVWGVGYRFTPEGDAKTRLENMRNAHGRADRLEGMHKVHGRTDRLEGLPDEESA</sequence>
<evidence type="ECO:0000259" key="8">
    <source>
        <dbReference type="PROSITE" id="PS50110"/>
    </source>
</evidence>
<dbReference type="Pfam" id="PF00072">
    <property type="entry name" value="Response_reg"/>
    <property type="match status" value="1"/>
</dbReference>
<feature type="domain" description="OmpR/PhoB-type" evidence="9">
    <location>
        <begin position="127"/>
        <end position="227"/>
    </location>
</feature>
<dbReference type="GO" id="GO:0000976">
    <property type="term" value="F:transcription cis-regulatory region binding"/>
    <property type="evidence" value="ECO:0007669"/>
    <property type="project" value="TreeGrafter"/>
</dbReference>
<dbReference type="Gene3D" id="1.10.10.10">
    <property type="entry name" value="Winged helix-like DNA-binding domain superfamily/Winged helix DNA-binding domain"/>
    <property type="match status" value="1"/>
</dbReference>
<dbReference type="Pfam" id="PF00486">
    <property type="entry name" value="Trans_reg_C"/>
    <property type="match status" value="1"/>
</dbReference>
<dbReference type="PROSITE" id="PS50110">
    <property type="entry name" value="RESPONSE_REGULATORY"/>
    <property type="match status" value="1"/>
</dbReference>
<dbReference type="FunFam" id="3.40.50.2300:FF:000001">
    <property type="entry name" value="DNA-binding response regulator PhoB"/>
    <property type="match status" value="1"/>
</dbReference>
<dbReference type="CDD" id="cd00383">
    <property type="entry name" value="trans_reg_C"/>
    <property type="match status" value="1"/>
</dbReference>
<keyword evidence="2" id="KW-0902">Two-component regulatory system</keyword>